<dbReference type="InterPro" id="IPR038352">
    <property type="entry name" value="Imelysin_sf"/>
</dbReference>
<evidence type="ECO:0000256" key="2">
    <source>
        <dbReference type="ARBA" id="ARBA00022729"/>
    </source>
</evidence>
<comment type="caution">
    <text evidence="5">The sequence shown here is derived from an EMBL/GenBank/DDBJ whole genome shotgun (WGS) entry which is preliminary data.</text>
</comment>
<dbReference type="PANTHER" id="PTHR39192:SF1">
    <property type="entry name" value="IRON UPTAKE SYSTEM COMPONENT EFEO"/>
    <property type="match status" value="1"/>
</dbReference>
<feature type="chain" id="PRO_5046743196" evidence="3">
    <location>
        <begin position="22"/>
        <end position="353"/>
    </location>
</feature>
<feature type="domain" description="Imelysin-like" evidence="4">
    <location>
        <begin position="51"/>
        <end position="295"/>
    </location>
</feature>
<dbReference type="PANTHER" id="PTHR39192">
    <property type="entry name" value="IRON UPTAKE SYSTEM COMPONENT EFEO"/>
    <property type="match status" value="1"/>
</dbReference>
<dbReference type="Gene3D" id="1.20.1420.20">
    <property type="entry name" value="M75 peptidase, HXXE motif"/>
    <property type="match status" value="1"/>
</dbReference>
<reference evidence="5 6" key="1">
    <citation type="submission" date="2023-01" db="EMBL/GenBank/DDBJ databases">
        <title>Minimal conservation of predation-associated metabolite biosynthetic gene clusters underscores biosynthetic potential of Myxococcota including descriptions for ten novel species: Archangium lansinium sp. nov., Myxococcus landrumus sp. nov., Nannocystis bai.</title>
        <authorList>
            <person name="Ahearne A."/>
            <person name="Stevens C."/>
            <person name="Dowd S."/>
        </authorList>
    </citation>
    <scope>NUCLEOTIDE SEQUENCE [LARGE SCALE GENOMIC DNA]</scope>
    <source>
        <strain evidence="5 6">WIWO2</strain>
    </source>
</reference>
<name>A0ABT5CIW8_9BACT</name>
<keyword evidence="6" id="KW-1185">Reference proteome</keyword>
<evidence type="ECO:0000256" key="1">
    <source>
        <dbReference type="ARBA" id="ARBA00004196"/>
    </source>
</evidence>
<dbReference type="InterPro" id="IPR050894">
    <property type="entry name" value="EfeM/EfeO_iron_uptake"/>
</dbReference>
<dbReference type="InterPro" id="IPR018976">
    <property type="entry name" value="Imelysin-like"/>
</dbReference>
<keyword evidence="2 3" id="KW-0732">Signal</keyword>
<evidence type="ECO:0000313" key="5">
    <source>
        <dbReference type="EMBL" id="MDC0685739.1"/>
    </source>
</evidence>
<dbReference type="EMBL" id="JAQNDK010000007">
    <property type="protein sequence ID" value="MDC0685739.1"/>
    <property type="molecule type" value="Genomic_DNA"/>
</dbReference>
<sequence>MVIHRARLPFCLAVAASSALAACGSEGEEPLAAPGYEEQAVLDVKAIIQTNLDGLAAAAAALQAAAPEPDEDGWSAAADKDAVDAMKAEWKKARWAYEHVEGAIAVLFRDLDVSTDARYDAFIEAAADADPFDGEGVTGVHAIERILWSDAIPPAVVEFESGLGARYRAAAFPATEAEAKAFKRGLCARLVADTRKMQSDFRGLALDAPSAFRGVIGSLGEQVEKVAKAATGEEESRYAQYTLADMRANVAAGRLTYAAFQRWLLSKEGDAAAVDQAVLDGFERLEDAYAALPGDALPPVPDLWSSEDPTSAQLETPFGQLFSLVQRESDDAVEGSLVRSMGEAADLLGIPEL</sequence>
<dbReference type="PROSITE" id="PS51257">
    <property type="entry name" value="PROKAR_LIPOPROTEIN"/>
    <property type="match status" value="1"/>
</dbReference>
<proteinExistence type="predicted"/>
<evidence type="ECO:0000256" key="3">
    <source>
        <dbReference type="SAM" id="SignalP"/>
    </source>
</evidence>
<dbReference type="RefSeq" id="WP_272104202.1">
    <property type="nucleotide sequence ID" value="NZ_JAQNDK010000007.1"/>
</dbReference>
<organism evidence="5 6">
    <name type="scientific">Sorangium atrum</name>
    <dbReference type="NCBI Taxonomy" id="2995308"/>
    <lineage>
        <taxon>Bacteria</taxon>
        <taxon>Pseudomonadati</taxon>
        <taxon>Myxococcota</taxon>
        <taxon>Polyangia</taxon>
        <taxon>Polyangiales</taxon>
        <taxon>Polyangiaceae</taxon>
        <taxon>Sorangium</taxon>
    </lineage>
</organism>
<comment type="subcellular location">
    <subcellularLocation>
        <location evidence="1">Cell envelope</location>
    </subcellularLocation>
</comment>
<dbReference type="Proteomes" id="UP001217485">
    <property type="component" value="Unassembled WGS sequence"/>
</dbReference>
<evidence type="ECO:0000259" key="4">
    <source>
        <dbReference type="Pfam" id="PF09375"/>
    </source>
</evidence>
<accession>A0ABT5CIW8</accession>
<protein>
    <submittedName>
        <fullName evidence="5">Imelysin family protein</fullName>
    </submittedName>
</protein>
<gene>
    <name evidence="5" type="ORF">POL72_49000</name>
</gene>
<dbReference type="Pfam" id="PF09375">
    <property type="entry name" value="Peptidase_M75"/>
    <property type="match status" value="1"/>
</dbReference>
<evidence type="ECO:0000313" key="6">
    <source>
        <dbReference type="Proteomes" id="UP001217485"/>
    </source>
</evidence>
<feature type="signal peptide" evidence="3">
    <location>
        <begin position="1"/>
        <end position="21"/>
    </location>
</feature>